<evidence type="ECO:0000256" key="3">
    <source>
        <dbReference type="ARBA" id="ARBA00011738"/>
    </source>
</evidence>
<evidence type="ECO:0000256" key="5">
    <source>
        <dbReference type="ARBA" id="ARBA00022801"/>
    </source>
</evidence>
<keyword evidence="5 9" id="KW-0378">Hydrolase</keyword>
<keyword evidence="10" id="KW-1185">Reference proteome</keyword>
<feature type="binding site" evidence="7">
    <location>
        <position position="85"/>
    </location>
    <ligand>
        <name>Zn(2+)</name>
        <dbReference type="ChEBI" id="CHEBI:29105"/>
        <label>1</label>
    </ligand>
</feature>
<comment type="cofactor">
    <cofactor evidence="1">
        <name>Mn(2+)</name>
        <dbReference type="ChEBI" id="CHEBI:29035"/>
    </cofactor>
</comment>
<evidence type="ECO:0000259" key="8">
    <source>
        <dbReference type="Pfam" id="PF07687"/>
    </source>
</evidence>
<dbReference type="SUPFAM" id="SSF53187">
    <property type="entry name" value="Zn-dependent exopeptidases"/>
    <property type="match status" value="1"/>
</dbReference>
<evidence type="ECO:0000256" key="7">
    <source>
        <dbReference type="PIRSR" id="PIRSR001235-1"/>
    </source>
</evidence>
<comment type="cofactor">
    <cofactor evidence="7">
        <name>Zn(2+)</name>
        <dbReference type="ChEBI" id="CHEBI:29105"/>
    </cofactor>
    <text evidence="7">Binds 2 Zn(2+) ions per subunit.</text>
</comment>
<dbReference type="Gene3D" id="3.30.70.360">
    <property type="match status" value="1"/>
</dbReference>
<organism evidence="9 10">
    <name type="scientific">Bacillus timonensis</name>
    <dbReference type="NCBI Taxonomy" id="1033734"/>
    <lineage>
        <taxon>Bacteria</taxon>
        <taxon>Bacillati</taxon>
        <taxon>Bacillota</taxon>
        <taxon>Bacilli</taxon>
        <taxon>Bacillales</taxon>
        <taxon>Bacillaceae</taxon>
        <taxon>Bacillus</taxon>
    </lineage>
</organism>
<comment type="subunit">
    <text evidence="3">Homodimer.</text>
</comment>
<dbReference type="Gene3D" id="3.40.630.10">
    <property type="entry name" value="Zn peptidases"/>
    <property type="match status" value="1"/>
</dbReference>
<name>A0A4S3PU11_9BACI</name>
<evidence type="ECO:0000256" key="2">
    <source>
        <dbReference type="ARBA" id="ARBA00006153"/>
    </source>
</evidence>
<dbReference type="InterPro" id="IPR002933">
    <property type="entry name" value="Peptidase_M20"/>
</dbReference>
<evidence type="ECO:0000313" key="9">
    <source>
        <dbReference type="EMBL" id="THE13277.1"/>
    </source>
</evidence>
<reference evidence="9 10" key="1">
    <citation type="journal article" date="2019" name="Indoor Air">
        <title>Impacts of indoor surface finishes on bacterial viability.</title>
        <authorList>
            <person name="Hu J."/>
            <person name="Maamar S.B."/>
            <person name="Glawe A.J."/>
            <person name="Gottel N."/>
            <person name="Gilbert J.A."/>
            <person name="Hartmann E.M."/>
        </authorList>
    </citation>
    <scope>NUCLEOTIDE SEQUENCE [LARGE SCALE GENOMIC DNA]</scope>
    <source>
        <strain evidence="9 10">AF060A6</strain>
    </source>
</reference>
<accession>A0A4S3PU11</accession>
<dbReference type="Proteomes" id="UP000306477">
    <property type="component" value="Unassembled WGS sequence"/>
</dbReference>
<dbReference type="InterPro" id="IPR010158">
    <property type="entry name" value="Amidase_Cbmase"/>
</dbReference>
<dbReference type="NCBIfam" id="TIGR01879">
    <property type="entry name" value="hydantase"/>
    <property type="match status" value="1"/>
</dbReference>
<dbReference type="SUPFAM" id="SSF55031">
    <property type="entry name" value="Bacterial exopeptidase dimerisation domain"/>
    <property type="match status" value="1"/>
</dbReference>
<gene>
    <name evidence="9" type="ORF">E1I69_08000</name>
</gene>
<keyword evidence="7" id="KW-0862">Zinc</keyword>
<comment type="similarity">
    <text evidence="2">Belongs to the peptidase M20 family.</text>
</comment>
<dbReference type="OrthoDB" id="9808195at2"/>
<feature type="binding site" evidence="7">
    <location>
        <position position="96"/>
    </location>
    <ligand>
        <name>Zn(2+)</name>
        <dbReference type="ChEBI" id="CHEBI:29105"/>
        <label>2</label>
    </ligand>
</feature>
<proteinExistence type="inferred from homology"/>
<feature type="binding site" evidence="7">
    <location>
        <position position="195"/>
    </location>
    <ligand>
        <name>Zn(2+)</name>
        <dbReference type="ChEBI" id="CHEBI:29105"/>
        <label>1</label>
    </ligand>
</feature>
<protein>
    <submittedName>
        <fullName evidence="9">Zn-dependent hydrolase</fullName>
    </submittedName>
</protein>
<feature type="domain" description="Peptidase M20 dimerisation" evidence="8">
    <location>
        <begin position="215"/>
        <end position="318"/>
    </location>
</feature>
<evidence type="ECO:0000256" key="6">
    <source>
        <dbReference type="ARBA" id="ARBA00023211"/>
    </source>
</evidence>
<dbReference type="GO" id="GO:0046872">
    <property type="term" value="F:metal ion binding"/>
    <property type="evidence" value="ECO:0007669"/>
    <property type="project" value="UniProtKB-KW"/>
</dbReference>
<dbReference type="CDD" id="cd03884">
    <property type="entry name" value="M20_bAS"/>
    <property type="match status" value="1"/>
</dbReference>
<dbReference type="EMBL" id="SLUB01000010">
    <property type="protein sequence ID" value="THE13277.1"/>
    <property type="molecule type" value="Genomic_DNA"/>
</dbReference>
<dbReference type="InterPro" id="IPR011650">
    <property type="entry name" value="Peptidase_M20_dimer"/>
</dbReference>
<feature type="binding site" evidence="7">
    <location>
        <position position="96"/>
    </location>
    <ligand>
        <name>Zn(2+)</name>
        <dbReference type="ChEBI" id="CHEBI:29105"/>
        <label>1</label>
    </ligand>
</feature>
<dbReference type="InterPro" id="IPR036264">
    <property type="entry name" value="Bact_exopeptidase_dim_dom"/>
</dbReference>
<evidence type="ECO:0000313" key="10">
    <source>
        <dbReference type="Proteomes" id="UP000306477"/>
    </source>
</evidence>
<keyword evidence="6" id="KW-0464">Manganese</keyword>
<dbReference type="GO" id="GO:0016813">
    <property type="term" value="F:hydrolase activity, acting on carbon-nitrogen (but not peptide) bonds, in linear amidines"/>
    <property type="evidence" value="ECO:0007669"/>
    <property type="project" value="InterPro"/>
</dbReference>
<dbReference type="PANTHER" id="PTHR32494:SF19">
    <property type="entry name" value="ALLANTOATE DEIMINASE-RELATED"/>
    <property type="match status" value="1"/>
</dbReference>
<comment type="caution">
    <text evidence="9">The sequence shown here is derived from an EMBL/GenBank/DDBJ whole genome shotgun (WGS) entry which is preliminary data.</text>
</comment>
<dbReference type="AlphaFoldDB" id="A0A4S3PU11"/>
<feature type="binding site" evidence="7">
    <location>
        <position position="388"/>
    </location>
    <ligand>
        <name>Zn(2+)</name>
        <dbReference type="ChEBI" id="CHEBI:29105"/>
        <label>2</label>
    </ligand>
</feature>
<dbReference type="RefSeq" id="WP_136379088.1">
    <property type="nucleotide sequence ID" value="NZ_SLUB01000010.1"/>
</dbReference>
<evidence type="ECO:0000256" key="4">
    <source>
        <dbReference type="ARBA" id="ARBA00022723"/>
    </source>
</evidence>
<dbReference type="PANTHER" id="PTHR32494">
    <property type="entry name" value="ALLANTOATE DEIMINASE-RELATED"/>
    <property type="match status" value="1"/>
</dbReference>
<dbReference type="Pfam" id="PF07687">
    <property type="entry name" value="M20_dimer"/>
    <property type="match status" value="1"/>
</dbReference>
<dbReference type="NCBIfam" id="NF006771">
    <property type="entry name" value="PRK09290.1-5"/>
    <property type="match status" value="1"/>
</dbReference>
<dbReference type="PIRSF" id="PIRSF001235">
    <property type="entry name" value="Amidase_carbamoylase"/>
    <property type="match status" value="1"/>
</dbReference>
<dbReference type="Pfam" id="PF01546">
    <property type="entry name" value="Peptidase_M20"/>
    <property type="match status" value="1"/>
</dbReference>
<evidence type="ECO:0000256" key="1">
    <source>
        <dbReference type="ARBA" id="ARBA00001936"/>
    </source>
</evidence>
<feature type="binding site" evidence="7">
    <location>
        <position position="131"/>
    </location>
    <ligand>
        <name>Zn(2+)</name>
        <dbReference type="ChEBI" id="CHEBI:29105"/>
        <label>2</label>
    </ligand>
</feature>
<sequence length="416" mass="46370">MNVQTLTINKERLEERITALSKIGKIGETGVCRLTLSKEDRQAVETVKGWMEEAGLTARIDHFGNLIGRWEGNNPDEPILMLGSHIDSQPYGGRFDGAIGVLGAIEVIQTMKENQIVPNQPIEVIAFSDEEGCRFNKGLFGVRGILGKLEEGELERKDKDGVTRREALIEFGCDPSKFKESEYPKGSIGSFLEMHIEQGPVLESMDKPIGIVSGISGPLWLTVELEGFAGHAGSVPMPMRKDALVGAAKIIVALNEIASQEPGAPTAGTVGSLRVFPDSRNIIPEKVSFTVDLRDIDINRRHRLEAQLRDKIKEITEEHQLLCKITEDTNSEPRYCAEWIKEIMRNEMKQIGLEPMELMSGPFHDSLAMSYECDYGMIFVRCKDGISHNPKEYSTFEDISLGTELLYRTTVKMAQE</sequence>
<keyword evidence="4 7" id="KW-0479">Metal-binding</keyword>